<reference evidence="2" key="1">
    <citation type="submission" date="2017-08" db="EMBL/GenBank/DDBJ databases">
        <title>A dynamic microbial community with high functional redundancy inhabits the cold, oxic subseafloor aquifer.</title>
        <authorList>
            <person name="Tully B.J."/>
            <person name="Wheat C.G."/>
            <person name="Glazer B.T."/>
            <person name="Huber J.A."/>
        </authorList>
    </citation>
    <scope>NUCLEOTIDE SEQUENCE [LARGE SCALE GENOMIC DNA]</scope>
</reference>
<sequence length="64" mass="7443">MTEEEQDQLLIEHISKLREISVELYERITRAPTDNREEIPTEGCKRWGVDPKTGRLICLDPGFS</sequence>
<dbReference type="EMBL" id="NVUL01000007">
    <property type="protein sequence ID" value="PCI80993.1"/>
    <property type="molecule type" value="Genomic_DNA"/>
</dbReference>
<organism evidence="1 2">
    <name type="scientific">SAR86 cluster bacterium</name>
    <dbReference type="NCBI Taxonomy" id="2030880"/>
    <lineage>
        <taxon>Bacteria</taxon>
        <taxon>Pseudomonadati</taxon>
        <taxon>Pseudomonadota</taxon>
        <taxon>Gammaproteobacteria</taxon>
        <taxon>SAR86 cluster</taxon>
    </lineage>
</organism>
<name>A0A2A4XEE8_9GAMM</name>
<evidence type="ECO:0000313" key="2">
    <source>
        <dbReference type="Proteomes" id="UP000218767"/>
    </source>
</evidence>
<gene>
    <name evidence="1" type="ORF">COB20_02555</name>
</gene>
<proteinExistence type="predicted"/>
<accession>A0A2A4XEE8</accession>
<comment type="caution">
    <text evidence="1">The sequence shown here is derived from an EMBL/GenBank/DDBJ whole genome shotgun (WGS) entry which is preliminary data.</text>
</comment>
<protein>
    <submittedName>
        <fullName evidence="1">Uncharacterized protein</fullName>
    </submittedName>
</protein>
<evidence type="ECO:0000313" key="1">
    <source>
        <dbReference type="EMBL" id="PCI80993.1"/>
    </source>
</evidence>
<dbReference type="AlphaFoldDB" id="A0A2A4XEE8"/>
<dbReference type="Proteomes" id="UP000218767">
    <property type="component" value="Unassembled WGS sequence"/>
</dbReference>